<dbReference type="PANTHER" id="PTHR43709:SF3">
    <property type="entry name" value="ISOMERASE YBHH-RELATED"/>
    <property type="match status" value="1"/>
</dbReference>
<dbReference type="GO" id="GO:0016853">
    <property type="term" value="F:isomerase activity"/>
    <property type="evidence" value="ECO:0007669"/>
    <property type="project" value="UniProtKB-KW"/>
</dbReference>
<proteinExistence type="inferred from homology"/>
<dbReference type="SUPFAM" id="SSF54506">
    <property type="entry name" value="Diaminopimelate epimerase-like"/>
    <property type="match status" value="2"/>
</dbReference>
<dbReference type="Gene3D" id="3.10.310.10">
    <property type="entry name" value="Diaminopimelate Epimerase, Chain A, domain 1"/>
    <property type="match status" value="2"/>
</dbReference>
<evidence type="ECO:0000256" key="2">
    <source>
        <dbReference type="ARBA" id="ARBA00023235"/>
    </source>
</evidence>
<protein>
    <submittedName>
        <fullName evidence="3">4-oxalomesaconate tautomerase</fullName>
    </submittedName>
</protein>
<name>A0A1H6DPC1_9ACTN</name>
<keyword evidence="4" id="KW-1185">Reference proteome</keyword>
<dbReference type="NCBIfam" id="NF033377">
    <property type="entry name" value="OMA_tautomer"/>
    <property type="match status" value="1"/>
</dbReference>
<sequence length="359" mass="37000">MESTHSELRCMLMRGGTSKGAFFLAGDLPRDPAERDALLLRVMGSPDPRQIDGLGGAHPLTSKVAVVAPSAEPGADVDYLFLQVAVEEAAVSDRQNCGNLLAAVGPFAVERGLVTPGAEHTRVRVHMVNSGSLATVAFPTPGGRVDYAGSTAIDGVPGGAAPVRIGFADTEGSACGALLPTGRTTDVIEGTTVTCIDNGMPVVLADARDLGITGYESPAELAADVELLERVQVLRRAAGKAMGLGEVTGTSIPKTTLVAPPRDGGTISTRTFIPVRPHASIGVLGAVTVATALLLDGAVGREMAHLPDDGTPMAIEHPAGRFEVAVDLDTTAVPPRVRGAALVRTARKLFDGTAFPRPR</sequence>
<gene>
    <name evidence="3" type="ORF">SAMN05216223_11849</name>
</gene>
<evidence type="ECO:0000313" key="4">
    <source>
        <dbReference type="Proteomes" id="UP000236754"/>
    </source>
</evidence>
<reference evidence="3 4" key="1">
    <citation type="submission" date="2016-10" db="EMBL/GenBank/DDBJ databases">
        <authorList>
            <person name="de Groot N.N."/>
        </authorList>
    </citation>
    <scope>NUCLEOTIDE SEQUENCE [LARGE SCALE GENOMIC DNA]</scope>
    <source>
        <strain evidence="3 4">CGMCC 4.2023</strain>
    </source>
</reference>
<dbReference type="InterPro" id="IPR007400">
    <property type="entry name" value="PrpF-like"/>
</dbReference>
<keyword evidence="2" id="KW-0413">Isomerase</keyword>
<comment type="similarity">
    <text evidence="1">Belongs to the PrpF family.</text>
</comment>
<dbReference type="InterPro" id="IPR047687">
    <property type="entry name" value="OMA_tautomer-like"/>
</dbReference>
<accession>A0A1H6DPC1</accession>
<dbReference type="AlphaFoldDB" id="A0A1H6DPC1"/>
<dbReference type="Pfam" id="PF04303">
    <property type="entry name" value="PrpF"/>
    <property type="match status" value="1"/>
</dbReference>
<dbReference type="Proteomes" id="UP000236754">
    <property type="component" value="Unassembled WGS sequence"/>
</dbReference>
<dbReference type="RefSeq" id="WP_200823461.1">
    <property type="nucleotide sequence ID" value="NZ_FNVU01000018.1"/>
</dbReference>
<dbReference type="EMBL" id="FNVU01000018">
    <property type="protein sequence ID" value="SEG87162.1"/>
    <property type="molecule type" value="Genomic_DNA"/>
</dbReference>
<dbReference type="PANTHER" id="PTHR43709">
    <property type="entry name" value="ACONITATE ISOMERASE-RELATED"/>
    <property type="match status" value="1"/>
</dbReference>
<organism evidence="3 4">
    <name type="scientific">Actinacidiphila yanglinensis</name>
    <dbReference type="NCBI Taxonomy" id="310779"/>
    <lineage>
        <taxon>Bacteria</taxon>
        <taxon>Bacillati</taxon>
        <taxon>Actinomycetota</taxon>
        <taxon>Actinomycetes</taxon>
        <taxon>Kitasatosporales</taxon>
        <taxon>Streptomycetaceae</taxon>
        <taxon>Actinacidiphila</taxon>
    </lineage>
</organism>
<evidence type="ECO:0000256" key="1">
    <source>
        <dbReference type="ARBA" id="ARBA00007673"/>
    </source>
</evidence>
<evidence type="ECO:0000313" key="3">
    <source>
        <dbReference type="EMBL" id="SEG87162.1"/>
    </source>
</evidence>